<evidence type="ECO:0000256" key="2">
    <source>
        <dbReference type="ARBA" id="ARBA00022692"/>
    </source>
</evidence>
<dbReference type="InterPro" id="IPR052952">
    <property type="entry name" value="MFS-Transporter"/>
</dbReference>
<dbReference type="InterPro" id="IPR036259">
    <property type="entry name" value="MFS_trans_sf"/>
</dbReference>
<dbReference type="Pfam" id="PF07690">
    <property type="entry name" value="MFS_1"/>
    <property type="match status" value="1"/>
</dbReference>
<dbReference type="GO" id="GO:0005886">
    <property type="term" value="C:plasma membrane"/>
    <property type="evidence" value="ECO:0007669"/>
    <property type="project" value="UniProtKB-SubCell"/>
</dbReference>
<gene>
    <name evidence="7" type="ORF">AVDCRST_MAG66-2902</name>
</gene>
<evidence type="ECO:0000313" key="7">
    <source>
        <dbReference type="EMBL" id="CAA9424985.1"/>
    </source>
</evidence>
<dbReference type="InterPro" id="IPR011701">
    <property type="entry name" value="MFS"/>
</dbReference>
<dbReference type="Gene3D" id="1.20.1250.20">
    <property type="entry name" value="MFS general substrate transporter like domains"/>
    <property type="match status" value="1"/>
</dbReference>
<dbReference type="GO" id="GO:0022857">
    <property type="term" value="F:transmembrane transporter activity"/>
    <property type="evidence" value="ECO:0007669"/>
    <property type="project" value="InterPro"/>
</dbReference>
<evidence type="ECO:0000256" key="3">
    <source>
        <dbReference type="ARBA" id="ARBA00022989"/>
    </source>
</evidence>
<dbReference type="PANTHER" id="PTHR23527:SF1">
    <property type="entry name" value="BLL3282 PROTEIN"/>
    <property type="match status" value="1"/>
</dbReference>
<accession>A0A6J4PV88</accession>
<evidence type="ECO:0000256" key="1">
    <source>
        <dbReference type="ARBA" id="ARBA00004651"/>
    </source>
</evidence>
<name>A0A6J4PV88_9PSEU</name>
<dbReference type="InterPro" id="IPR020846">
    <property type="entry name" value="MFS_dom"/>
</dbReference>
<evidence type="ECO:0000256" key="4">
    <source>
        <dbReference type="ARBA" id="ARBA00023136"/>
    </source>
</evidence>
<protein>
    <submittedName>
        <fullName evidence="7">Uncharacterized MFS-type transporter</fullName>
    </submittedName>
</protein>
<dbReference type="PANTHER" id="PTHR23527">
    <property type="entry name" value="BLL3282 PROTEIN"/>
    <property type="match status" value="1"/>
</dbReference>
<keyword evidence="4 5" id="KW-0472">Membrane</keyword>
<feature type="transmembrane region" description="Helical" evidence="5">
    <location>
        <begin position="67"/>
        <end position="85"/>
    </location>
</feature>
<dbReference type="SUPFAM" id="SSF103473">
    <property type="entry name" value="MFS general substrate transporter"/>
    <property type="match status" value="1"/>
</dbReference>
<comment type="subcellular location">
    <subcellularLocation>
        <location evidence="1">Cell membrane</location>
        <topology evidence="1">Multi-pass membrane protein</topology>
    </subcellularLocation>
</comment>
<evidence type="ECO:0000259" key="6">
    <source>
        <dbReference type="PROSITE" id="PS50850"/>
    </source>
</evidence>
<sequence length="134" mass="13139">MLAAGTLAQAATAAYSLGIAAVTPALRDHFGLDLAGVGLLVGVVSAGLIPTLVPWGMAADRFGERSVMTAGLVGAGAALGAAVRVDDPVAAGVLLALAGAAAASVNAASGRAVLTWFPHRRRGLAMAVRQTSVP</sequence>
<reference evidence="7" key="1">
    <citation type="submission" date="2020-02" db="EMBL/GenBank/DDBJ databases">
        <authorList>
            <person name="Meier V. D."/>
        </authorList>
    </citation>
    <scope>NUCLEOTIDE SEQUENCE</scope>
    <source>
        <strain evidence="7">AVDCRST_MAG66</strain>
    </source>
</reference>
<feature type="non-terminal residue" evidence="7">
    <location>
        <position position="134"/>
    </location>
</feature>
<keyword evidence="3 5" id="KW-1133">Transmembrane helix</keyword>
<dbReference type="EMBL" id="CADCUS010000426">
    <property type="protein sequence ID" value="CAA9424985.1"/>
    <property type="molecule type" value="Genomic_DNA"/>
</dbReference>
<proteinExistence type="predicted"/>
<evidence type="ECO:0000256" key="5">
    <source>
        <dbReference type="SAM" id="Phobius"/>
    </source>
</evidence>
<keyword evidence="2 5" id="KW-0812">Transmembrane</keyword>
<feature type="domain" description="Major facilitator superfamily (MFS) profile" evidence="6">
    <location>
        <begin position="1"/>
        <end position="134"/>
    </location>
</feature>
<dbReference type="PROSITE" id="PS50850">
    <property type="entry name" value="MFS"/>
    <property type="match status" value="1"/>
</dbReference>
<dbReference type="AlphaFoldDB" id="A0A6J4PV88"/>
<feature type="transmembrane region" description="Helical" evidence="5">
    <location>
        <begin position="91"/>
        <end position="114"/>
    </location>
</feature>
<organism evidence="7">
    <name type="scientific">uncultured Pseudonocardia sp</name>
    <dbReference type="NCBI Taxonomy" id="211455"/>
    <lineage>
        <taxon>Bacteria</taxon>
        <taxon>Bacillati</taxon>
        <taxon>Actinomycetota</taxon>
        <taxon>Actinomycetes</taxon>
        <taxon>Pseudonocardiales</taxon>
        <taxon>Pseudonocardiaceae</taxon>
        <taxon>Pseudonocardia</taxon>
        <taxon>environmental samples</taxon>
    </lineage>
</organism>
<feature type="transmembrane region" description="Helical" evidence="5">
    <location>
        <begin position="34"/>
        <end position="55"/>
    </location>
</feature>